<dbReference type="InterPro" id="IPR017871">
    <property type="entry name" value="ABC_transporter-like_CS"/>
</dbReference>
<dbReference type="InterPro" id="IPR003593">
    <property type="entry name" value="AAA+_ATPase"/>
</dbReference>
<dbReference type="EMBL" id="CAESAL010000027">
    <property type="protein sequence ID" value="CAB4340527.1"/>
    <property type="molecule type" value="Genomic_DNA"/>
</dbReference>
<protein>
    <submittedName>
        <fullName evidence="6">Unannotated protein</fullName>
    </submittedName>
</protein>
<proteinExistence type="predicted"/>
<dbReference type="SMART" id="SM00382">
    <property type="entry name" value="AAA"/>
    <property type="match status" value="1"/>
</dbReference>
<dbReference type="Pfam" id="PF00005">
    <property type="entry name" value="ABC_tran"/>
    <property type="match status" value="1"/>
</dbReference>
<evidence type="ECO:0000313" key="5">
    <source>
        <dbReference type="EMBL" id="CAB4340527.1"/>
    </source>
</evidence>
<dbReference type="GO" id="GO:0005524">
    <property type="term" value="F:ATP binding"/>
    <property type="evidence" value="ECO:0007669"/>
    <property type="project" value="UniProtKB-KW"/>
</dbReference>
<dbReference type="PANTHER" id="PTHR42939">
    <property type="entry name" value="ABC TRANSPORTER ATP-BINDING PROTEIN ALBC-RELATED"/>
    <property type="match status" value="1"/>
</dbReference>
<evidence type="ECO:0000313" key="6">
    <source>
        <dbReference type="EMBL" id="CAB4584545.1"/>
    </source>
</evidence>
<accession>A0A6J6FAS0</accession>
<evidence type="ECO:0000256" key="1">
    <source>
        <dbReference type="ARBA" id="ARBA00022448"/>
    </source>
</evidence>
<evidence type="ECO:0000256" key="2">
    <source>
        <dbReference type="ARBA" id="ARBA00022741"/>
    </source>
</evidence>
<reference evidence="6" key="1">
    <citation type="submission" date="2020-05" db="EMBL/GenBank/DDBJ databases">
        <authorList>
            <person name="Chiriac C."/>
            <person name="Salcher M."/>
            <person name="Ghai R."/>
            <person name="Kavagutti S V."/>
        </authorList>
    </citation>
    <scope>NUCLEOTIDE SEQUENCE</scope>
</reference>
<evidence type="ECO:0000313" key="8">
    <source>
        <dbReference type="EMBL" id="CAB4790447.1"/>
    </source>
</evidence>
<evidence type="ECO:0000256" key="3">
    <source>
        <dbReference type="ARBA" id="ARBA00022840"/>
    </source>
</evidence>
<dbReference type="EMBL" id="CAFAAD010000044">
    <property type="protein sequence ID" value="CAB4790447.1"/>
    <property type="molecule type" value="Genomic_DNA"/>
</dbReference>
<dbReference type="EMBL" id="CAEZTY010000026">
    <property type="protein sequence ID" value="CAB4584545.1"/>
    <property type="molecule type" value="Genomic_DNA"/>
</dbReference>
<keyword evidence="2" id="KW-0547">Nucleotide-binding</keyword>
<gene>
    <name evidence="6" type="ORF">UFOPK1762_00891</name>
    <name evidence="7" type="ORF">UFOPK2624_00754</name>
    <name evidence="8" type="ORF">UFOPK2969_00755</name>
    <name evidence="5" type="ORF">UFOPK3331_00940</name>
</gene>
<dbReference type="GO" id="GO:0016887">
    <property type="term" value="F:ATP hydrolysis activity"/>
    <property type="evidence" value="ECO:0007669"/>
    <property type="project" value="InterPro"/>
</dbReference>
<sequence length="301" mass="32724">MGAPAIRTQGLTLAYRHGRGIEDVDLEVPTGEVFGFLGPNGAGKTTTIRVLLDLLRPTSGSASVLGLDSRNDSLQIRERTGYLPGDLSLPPSLTGTQVLDWLASLRPNTPPIRRDELVQRFAVQLDRPMKQLSKGNRQKIGLVQAFQHAPELVILDEPTSGLDPLVQDEFHRMVREHVRDGGTVFLSSHSLDEVQHTADRVGIIREGRLVMVETVDDLRGRGLRRVTLTVAPGAGDSVEPQLRALAGIDGVDRRGDVFEFAVVGDYAVVLAGLGKLPVIDMLSRAADLDEVFLAMYRGSAK</sequence>
<dbReference type="PROSITE" id="PS50893">
    <property type="entry name" value="ABC_TRANSPORTER_2"/>
    <property type="match status" value="1"/>
</dbReference>
<keyword evidence="3" id="KW-0067">ATP-binding</keyword>
<dbReference type="SUPFAM" id="SSF52540">
    <property type="entry name" value="P-loop containing nucleoside triphosphate hydrolases"/>
    <property type="match status" value="1"/>
</dbReference>
<dbReference type="InterPro" id="IPR003439">
    <property type="entry name" value="ABC_transporter-like_ATP-bd"/>
</dbReference>
<dbReference type="InterPro" id="IPR027417">
    <property type="entry name" value="P-loop_NTPase"/>
</dbReference>
<dbReference type="AlphaFoldDB" id="A0A6J6FAS0"/>
<name>A0A6J6FAS0_9ZZZZ</name>
<feature type="domain" description="ABC transporter" evidence="4">
    <location>
        <begin position="6"/>
        <end position="231"/>
    </location>
</feature>
<keyword evidence="1" id="KW-0813">Transport</keyword>
<dbReference type="CDD" id="cd03230">
    <property type="entry name" value="ABC_DR_subfamily_A"/>
    <property type="match status" value="1"/>
</dbReference>
<dbReference type="Gene3D" id="3.40.50.300">
    <property type="entry name" value="P-loop containing nucleotide triphosphate hydrolases"/>
    <property type="match status" value="1"/>
</dbReference>
<evidence type="ECO:0000259" key="4">
    <source>
        <dbReference type="PROSITE" id="PS50893"/>
    </source>
</evidence>
<dbReference type="EMBL" id="CAEZXY010000023">
    <property type="protein sequence ID" value="CAB4704773.1"/>
    <property type="molecule type" value="Genomic_DNA"/>
</dbReference>
<dbReference type="PANTHER" id="PTHR42939:SF1">
    <property type="entry name" value="ABC TRANSPORTER ATP-BINDING PROTEIN ALBC-RELATED"/>
    <property type="match status" value="1"/>
</dbReference>
<dbReference type="InterPro" id="IPR051782">
    <property type="entry name" value="ABC_Transporter_VariousFunc"/>
</dbReference>
<dbReference type="PROSITE" id="PS00211">
    <property type="entry name" value="ABC_TRANSPORTER_1"/>
    <property type="match status" value="1"/>
</dbReference>
<evidence type="ECO:0000313" key="7">
    <source>
        <dbReference type="EMBL" id="CAB4704773.1"/>
    </source>
</evidence>
<organism evidence="6">
    <name type="scientific">freshwater metagenome</name>
    <dbReference type="NCBI Taxonomy" id="449393"/>
    <lineage>
        <taxon>unclassified sequences</taxon>
        <taxon>metagenomes</taxon>
        <taxon>ecological metagenomes</taxon>
    </lineage>
</organism>